<keyword evidence="3 10" id="KW-1134">Transmembrane beta strand</keyword>
<feature type="domain" description="TonB-dependent receptor plug" evidence="14">
    <location>
        <begin position="52"/>
        <end position="161"/>
    </location>
</feature>
<reference evidence="15 16" key="1">
    <citation type="journal article" date="2020" name="Nature">
        <title>Bacterial chemolithoautotrophy via manganese oxidation.</title>
        <authorList>
            <person name="Yu H."/>
            <person name="Leadbetter J.R."/>
        </authorList>
    </citation>
    <scope>NUCLEOTIDE SEQUENCE [LARGE SCALE GENOMIC DNA]</scope>
    <source>
        <strain evidence="15 16">Mn-1</strain>
    </source>
</reference>
<evidence type="ECO:0000259" key="13">
    <source>
        <dbReference type="Pfam" id="PF00593"/>
    </source>
</evidence>
<evidence type="ECO:0000256" key="10">
    <source>
        <dbReference type="PROSITE-ProRule" id="PRU01360"/>
    </source>
</evidence>
<dbReference type="InterPro" id="IPR012910">
    <property type="entry name" value="Plug_dom"/>
</dbReference>
<dbReference type="Pfam" id="PF00593">
    <property type="entry name" value="TonB_dep_Rec_b-barrel"/>
    <property type="match status" value="1"/>
</dbReference>
<evidence type="ECO:0000313" key="15">
    <source>
        <dbReference type="EMBL" id="NKE72048.1"/>
    </source>
</evidence>
<dbReference type="InterPro" id="IPR000531">
    <property type="entry name" value="Beta-barrel_TonB"/>
</dbReference>
<gene>
    <name evidence="15" type="ORF">MNODULE_14965</name>
</gene>
<protein>
    <submittedName>
        <fullName evidence="15">TonB-dependent receptor</fullName>
    </submittedName>
</protein>
<dbReference type="InterPro" id="IPR037066">
    <property type="entry name" value="Plug_dom_sf"/>
</dbReference>
<evidence type="ECO:0000256" key="12">
    <source>
        <dbReference type="SAM" id="SignalP"/>
    </source>
</evidence>
<evidence type="ECO:0000256" key="3">
    <source>
        <dbReference type="ARBA" id="ARBA00022452"/>
    </source>
</evidence>
<evidence type="ECO:0000256" key="9">
    <source>
        <dbReference type="ARBA" id="ARBA00023237"/>
    </source>
</evidence>
<dbReference type="InterPro" id="IPR036942">
    <property type="entry name" value="Beta-barrel_TonB_sf"/>
</dbReference>
<feature type="domain" description="TonB-dependent receptor-like beta-barrel" evidence="13">
    <location>
        <begin position="234"/>
        <end position="637"/>
    </location>
</feature>
<dbReference type="Gene3D" id="2.170.130.10">
    <property type="entry name" value="TonB-dependent receptor, plug domain"/>
    <property type="match status" value="1"/>
</dbReference>
<keyword evidence="8 15" id="KW-0675">Receptor</keyword>
<dbReference type="PROSITE" id="PS52016">
    <property type="entry name" value="TONB_DEPENDENT_REC_3"/>
    <property type="match status" value="1"/>
</dbReference>
<dbReference type="GO" id="GO:0015344">
    <property type="term" value="F:siderophore uptake transmembrane transporter activity"/>
    <property type="evidence" value="ECO:0007669"/>
    <property type="project" value="TreeGrafter"/>
</dbReference>
<evidence type="ECO:0000256" key="7">
    <source>
        <dbReference type="ARBA" id="ARBA00023136"/>
    </source>
</evidence>
<comment type="similarity">
    <text evidence="10 11">Belongs to the TonB-dependent receptor family.</text>
</comment>
<feature type="signal peptide" evidence="12">
    <location>
        <begin position="1"/>
        <end position="22"/>
    </location>
</feature>
<evidence type="ECO:0000256" key="5">
    <source>
        <dbReference type="ARBA" id="ARBA00022729"/>
    </source>
</evidence>
<dbReference type="RefSeq" id="WP_168061364.1">
    <property type="nucleotide sequence ID" value="NZ_VTOW01000003.1"/>
</dbReference>
<dbReference type="SUPFAM" id="SSF56935">
    <property type="entry name" value="Porins"/>
    <property type="match status" value="1"/>
</dbReference>
<feature type="chain" id="PRO_5031269225" evidence="12">
    <location>
        <begin position="23"/>
        <end position="669"/>
    </location>
</feature>
<dbReference type="CDD" id="cd01347">
    <property type="entry name" value="ligand_gated_channel"/>
    <property type="match status" value="1"/>
</dbReference>
<keyword evidence="6 11" id="KW-0798">TonB box</keyword>
<evidence type="ECO:0000256" key="2">
    <source>
        <dbReference type="ARBA" id="ARBA00022448"/>
    </source>
</evidence>
<evidence type="ECO:0000313" key="16">
    <source>
        <dbReference type="Proteomes" id="UP000534783"/>
    </source>
</evidence>
<evidence type="ECO:0000256" key="11">
    <source>
        <dbReference type="RuleBase" id="RU003357"/>
    </source>
</evidence>
<keyword evidence="4 10" id="KW-0812">Transmembrane</keyword>
<comment type="caution">
    <text evidence="15">The sequence shown here is derived from an EMBL/GenBank/DDBJ whole genome shotgun (WGS) entry which is preliminary data.</text>
</comment>
<keyword evidence="16" id="KW-1185">Reference proteome</keyword>
<evidence type="ECO:0000256" key="8">
    <source>
        <dbReference type="ARBA" id="ARBA00023170"/>
    </source>
</evidence>
<evidence type="ECO:0000259" key="14">
    <source>
        <dbReference type="Pfam" id="PF07715"/>
    </source>
</evidence>
<sequence length="669" mass="74123">MKSKIILAALMSLFFTQGVGVAEETEAVGEEILFFEMEARQLTIATKHLQSVREAPAIVAVVTGQEIRNMGARDLLDILRRVPGFGVSINHQGRTEFEIRGIKSQDSERMLLLIDGVSVNELVHGGLATAMMQISVDHIKRIEIIRGPGSALHGSNAFSGVVNVVTKRGADMMGVTVSGGRGSFDTDTFSIEAGKRFADLDAAFFLNYRRTDGPRREVPVDFLGNSGMTDFRIERLDTGFKIGYKDLALNTRLIRLDQGPYLGALFAVNDESDLDTWYYFSDLSYRHGLGQNAHVTIRTYVEHAMEDFYWELLPEGSGPFTDGMIGSPSGKELERGVEAQFDYRLMDSHRLTIGAVTERKRLYDTRHIANFDPLTGAPLGATLDITDDGNYIQDKSREIWAVYLQDDWSVTEEVNLVAGVRHDRYSDFGATTNPRVAAVWRSGTWDAKLMYGTAFMAPTFGSLYFINNPTLLGNPDLDPEEMQTYEASIGYVAGETEGRISYFHNDFDQKIQLQLQPSGASQFVNRGGAIVQGVEIEAKHAFGLLGALYGNYTYQKTEDAETHQALADVAAHKGNVGFDLYFLRHFNANVNLFMIGKRPRAPGDPRKDAPGYALLDATVIAKELMKGLELRMSVHNLLDKAYADPLPAVVPGDLPREGRAVMVEASYLF</sequence>
<evidence type="ECO:0000256" key="1">
    <source>
        <dbReference type="ARBA" id="ARBA00004571"/>
    </source>
</evidence>
<keyword evidence="5 12" id="KW-0732">Signal</keyword>
<dbReference type="AlphaFoldDB" id="A0A7X6DS49"/>
<keyword evidence="7 10" id="KW-0472">Membrane</keyword>
<dbReference type="InterPro" id="IPR039426">
    <property type="entry name" value="TonB-dep_rcpt-like"/>
</dbReference>
<organism evidence="15 16">
    <name type="scientific">Candidatus Manganitrophus noduliformans</name>
    <dbReference type="NCBI Taxonomy" id="2606439"/>
    <lineage>
        <taxon>Bacteria</taxon>
        <taxon>Pseudomonadati</taxon>
        <taxon>Nitrospirota</taxon>
        <taxon>Nitrospiria</taxon>
        <taxon>Candidatus Troglogloeales</taxon>
        <taxon>Candidatus Manganitrophaceae</taxon>
        <taxon>Candidatus Manganitrophus</taxon>
    </lineage>
</organism>
<dbReference type="Pfam" id="PF07715">
    <property type="entry name" value="Plug"/>
    <property type="match status" value="1"/>
</dbReference>
<dbReference type="GO" id="GO:0044718">
    <property type="term" value="P:siderophore transmembrane transport"/>
    <property type="evidence" value="ECO:0007669"/>
    <property type="project" value="TreeGrafter"/>
</dbReference>
<dbReference type="Gene3D" id="2.40.170.20">
    <property type="entry name" value="TonB-dependent receptor, beta-barrel domain"/>
    <property type="match status" value="1"/>
</dbReference>
<proteinExistence type="inferred from homology"/>
<comment type="subcellular location">
    <subcellularLocation>
        <location evidence="1 10">Cell outer membrane</location>
        <topology evidence="1 10">Multi-pass membrane protein</topology>
    </subcellularLocation>
</comment>
<dbReference type="PANTHER" id="PTHR30069:SF29">
    <property type="entry name" value="HEMOGLOBIN AND HEMOGLOBIN-HAPTOGLOBIN-BINDING PROTEIN 1-RELATED"/>
    <property type="match status" value="1"/>
</dbReference>
<evidence type="ECO:0000256" key="4">
    <source>
        <dbReference type="ARBA" id="ARBA00022692"/>
    </source>
</evidence>
<evidence type="ECO:0000256" key="6">
    <source>
        <dbReference type="ARBA" id="ARBA00023077"/>
    </source>
</evidence>
<keyword evidence="2 10" id="KW-0813">Transport</keyword>
<name>A0A7X6DS49_9BACT</name>
<dbReference type="Proteomes" id="UP000534783">
    <property type="component" value="Unassembled WGS sequence"/>
</dbReference>
<dbReference type="GO" id="GO:0009279">
    <property type="term" value="C:cell outer membrane"/>
    <property type="evidence" value="ECO:0007669"/>
    <property type="project" value="UniProtKB-SubCell"/>
</dbReference>
<dbReference type="PANTHER" id="PTHR30069">
    <property type="entry name" value="TONB-DEPENDENT OUTER MEMBRANE RECEPTOR"/>
    <property type="match status" value="1"/>
</dbReference>
<keyword evidence="9 10" id="KW-0998">Cell outer membrane</keyword>
<accession>A0A7X6DS49</accession>
<dbReference type="EMBL" id="VTOW01000003">
    <property type="protein sequence ID" value="NKE72048.1"/>
    <property type="molecule type" value="Genomic_DNA"/>
</dbReference>